<keyword evidence="1" id="KW-0862">Zinc</keyword>
<keyword evidence="1" id="KW-0479">Metal-binding</keyword>
<feature type="region of interest" description="Disordered" evidence="2">
    <location>
        <begin position="1131"/>
        <end position="1181"/>
    </location>
</feature>
<proteinExistence type="predicted"/>
<gene>
    <name evidence="4" type="ORF">ONZ51_g4272</name>
</gene>
<feature type="region of interest" description="Disordered" evidence="2">
    <location>
        <begin position="1000"/>
        <end position="1028"/>
    </location>
</feature>
<evidence type="ECO:0000313" key="5">
    <source>
        <dbReference type="Proteomes" id="UP001215151"/>
    </source>
</evidence>
<evidence type="ECO:0000256" key="1">
    <source>
        <dbReference type="PROSITE-ProRule" id="PRU00325"/>
    </source>
</evidence>
<evidence type="ECO:0000313" key="4">
    <source>
        <dbReference type="EMBL" id="KAJ8487319.1"/>
    </source>
</evidence>
<reference evidence="4" key="1">
    <citation type="submission" date="2022-11" db="EMBL/GenBank/DDBJ databases">
        <title>Genome Sequence of Cubamyces cubensis.</title>
        <authorList>
            <person name="Buettner E."/>
        </authorList>
    </citation>
    <scope>NUCLEOTIDE SEQUENCE</scope>
    <source>
        <strain evidence="4">MPL-01</strain>
    </source>
</reference>
<keyword evidence="5" id="KW-1185">Reference proteome</keyword>
<dbReference type="Proteomes" id="UP001215151">
    <property type="component" value="Unassembled WGS sequence"/>
</dbReference>
<feature type="domain" description="SWIM-type" evidence="3">
    <location>
        <begin position="856"/>
        <end position="891"/>
    </location>
</feature>
<evidence type="ECO:0000259" key="3">
    <source>
        <dbReference type="PROSITE" id="PS50966"/>
    </source>
</evidence>
<dbReference type="EMBL" id="JAPEVG010000081">
    <property type="protein sequence ID" value="KAJ8487319.1"/>
    <property type="molecule type" value="Genomic_DNA"/>
</dbReference>
<protein>
    <recommendedName>
        <fullName evidence="3">SWIM-type domain-containing protein</fullName>
    </recommendedName>
</protein>
<evidence type="ECO:0000256" key="2">
    <source>
        <dbReference type="SAM" id="MobiDB-lite"/>
    </source>
</evidence>
<feature type="compositionally biased region" description="Polar residues" evidence="2">
    <location>
        <begin position="1143"/>
        <end position="1154"/>
    </location>
</feature>
<keyword evidence="1" id="KW-0863">Zinc-finger</keyword>
<dbReference type="AlphaFoldDB" id="A0AAD7XD63"/>
<dbReference type="GO" id="GO:0008270">
    <property type="term" value="F:zinc ion binding"/>
    <property type="evidence" value="ECO:0007669"/>
    <property type="project" value="UniProtKB-KW"/>
</dbReference>
<name>A0AAD7XD63_9APHY</name>
<feature type="compositionally biased region" description="Basic residues" evidence="2">
    <location>
        <begin position="1172"/>
        <end position="1181"/>
    </location>
</feature>
<dbReference type="InterPro" id="IPR007527">
    <property type="entry name" value="Znf_SWIM"/>
</dbReference>
<sequence length="1181" mass="131010">MPKGFHLCDYEPPSALQLTSDLVPSHEPLGVPATRSGPSDTVGDCPSTLAGTPVAAAPGIQPHDYVAGEVIREGIPMQDILYALDVGSEGGAMDLQPMLSGACTPRRSESLGLQAMPISPSRGNDWDGRRLDVDPLLKYLYCDEENKAHLQRLYKANKHFEGTYNDINQARAQEVLAAMGLDRTSLQSLDKKWKVVGTTGRRRRKVTKDTVLRAMYQCACGYNSETRRRGRGKGARAVVIEMGEGQGASVKTAKSFDQQGGGTGKEAASPTEGEENVGTWRAPYPFTGCLAHADITFVEETGFVLRILAFFEHNAGCREAMMVRFPSVPLHPHVVEVAMAQLRGNASVSQIRNKNLQMLSAQAYRDQKAAEPSLVNHRFNLETADFRGLYRRHYREHFAVNIKARPEHNVHNWLDPESRYFKSEIRDTIFYYSARTTKHDRLKVCISTPEMREAAWRYCHGGQLVLDGTFGLCASRLLLWIAMGVDEKNSGIPVAMFLFSAPTGTKQTHAGYDTAILTELLGSWRDWLSRPDHAPLLPSGMSGPPTMFAPAVAMTDTDAKERGALLTIWPTISLLLCRFHVRQCWTNRRVQVLKPFSGLWRTRVEGTIKALEEAFVLFSLQAKHLLMSVFPSLLNTVQHDDALRLIASQEDGIPRTASEGAEGQKAAEAIKSFVQYLRGTWMPIDMWRSWARKGRADAAALMNVPLEKVITTTNHLESFNGKLKNAHIPQWQHSGRRLRFDVLIYHLVIDILPRIFVWHRVTTAYDHWKTERFRMAAGGSDLRTTVQGDRDHVPFCSRTDMPTAEFVPRAWYEPDPRRDLAAQTLFNNRHLTPVEAGCPYELWATCRSSKSDEQYYSLTVHPSGAATCTCPDWRRRGAACKHLRAFRLLIEEWSTAGLLEHCFLFPLTETEAIDTDNRNRQWYGDAYPSAVSSPSRMPVGEPTAAAMVSPATSVHQRLRPSCLLPPAHLDEALPTSLGLALELEELQHDALATGDDDALEEAPAGDATTEGADDTAPPELLAPEGGERAGPMAHLQQMVVADARTDYSTSTSSGLRAVRHQVQADIEADVAFLLPRLHGANSTLRGSRHALIPTDSLREFRDALEEFRVLYDEHLVSAGGSAASSTQAIGHGAPVVLGPTPLEGTSMQTNTQQGRLKRHERLPLPPSPEPKQKRKKSFKTS</sequence>
<organism evidence="4 5">
    <name type="scientific">Trametes cubensis</name>
    <dbReference type="NCBI Taxonomy" id="1111947"/>
    <lineage>
        <taxon>Eukaryota</taxon>
        <taxon>Fungi</taxon>
        <taxon>Dikarya</taxon>
        <taxon>Basidiomycota</taxon>
        <taxon>Agaricomycotina</taxon>
        <taxon>Agaricomycetes</taxon>
        <taxon>Polyporales</taxon>
        <taxon>Polyporaceae</taxon>
        <taxon>Trametes</taxon>
    </lineage>
</organism>
<accession>A0AAD7XD63</accession>
<dbReference type="Pfam" id="PF04434">
    <property type="entry name" value="SWIM"/>
    <property type="match status" value="1"/>
</dbReference>
<dbReference type="PROSITE" id="PS50966">
    <property type="entry name" value="ZF_SWIM"/>
    <property type="match status" value="1"/>
</dbReference>
<comment type="caution">
    <text evidence="4">The sequence shown here is derived from an EMBL/GenBank/DDBJ whole genome shotgun (WGS) entry which is preliminary data.</text>
</comment>
<feature type="region of interest" description="Disordered" evidence="2">
    <location>
        <begin position="249"/>
        <end position="276"/>
    </location>
</feature>